<keyword evidence="3" id="KW-1185">Reference proteome</keyword>
<proteinExistence type="inferred from homology"/>
<evidence type="ECO:0008006" key="4">
    <source>
        <dbReference type="Google" id="ProtNLM"/>
    </source>
</evidence>
<name>A0A8H4QAL3_9HYPO</name>
<evidence type="ECO:0000313" key="2">
    <source>
        <dbReference type="EMBL" id="KAF4592201.1"/>
    </source>
</evidence>
<sequence>MAYAQWIILLIANALPNRDIKVQNARADWGKFWKGNNRDNEMASWEVNQIVAGPGTTQGVKSCGRSDSASGTAGSLDLYDGDTRISHIWWNCPWGSKTNEFSALVDDSVRSLYHIDVSEHSLDAGSIGTVVVTIRNATGPSC</sequence>
<dbReference type="PIRSF" id="PIRSF007951">
    <property type="entry name" value="Hemolysin, aegerolysin type"/>
    <property type="match status" value="1"/>
</dbReference>
<protein>
    <recommendedName>
        <fullName evidence="4">Aegerolysin type hemolysin</fullName>
    </recommendedName>
</protein>
<organism evidence="2 3">
    <name type="scientific">Ophiocordyceps camponoti-floridani</name>
    <dbReference type="NCBI Taxonomy" id="2030778"/>
    <lineage>
        <taxon>Eukaryota</taxon>
        <taxon>Fungi</taxon>
        <taxon>Dikarya</taxon>
        <taxon>Ascomycota</taxon>
        <taxon>Pezizomycotina</taxon>
        <taxon>Sordariomycetes</taxon>
        <taxon>Hypocreomycetidae</taxon>
        <taxon>Hypocreales</taxon>
        <taxon>Ophiocordycipitaceae</taxon>
        <taxon>Ophiocordyceps</taxon>
    </lineage>
</organism>
<dbReference type="Proteomes" id="UP000562929">
    <property type="component" value="Unassembled WGS sequence"/>
</dbReference>
<reference evidence="2 3" key="1">
    <citation type="journal article" date="2020" name="G3 (Bethesda)">
        <title>Genetic Underpinnings of Host Manipulation by Ophiocordyceps as Revealed by Comparative Transcriptomics.</title>
        <authorList>
            <person name="Will I."/>
            <person name="Das B."/>
            <person name="Trinh T."/>
            <person name="Brachmann A."/>
            <person name="Ohm R.A."/>
            <person name="de Bekker C."/>
        </authorList>
    </citation>
    <scope>NUCLEOTIDE SEQUENCE [LARGE SCALE GENOMIC DNA]</scope>
    <source>
        <strain evidence="2 3">EC05</strain>
    </source>
</reference>
<comment type="similarity">
    <text evidence="1">Belongs to the aegerolysin family.</text>
</comment>
<evidence type="ECO:0000313" key="3">
    <source>
        <dbReference type="Proteomes" id="UP000562929"/>
    </source>
</evidence>
<dbReference type="EMBL" id="JAACLJ010000002">
    <property type="protein sequence ID" value="KAF4592201.1"/>
    <property type="molecule type" value="Genomic_DNA"/>
</dbReference>
<dbReference type="OrthoDB" id="2727348at2759"/>
<dbReference type="AlphaFoldDB" id="A0A8H4QAL3"/>
<comment type="caution">
    <text evidence="2">The sequence shown here is derived from an EMBL/GenBank/DDBJ whole genome shotgun (WGS) entry which is preliminary data.</text>
</comment>
<dbReference type="Gene3D" id="2.60.270.50">
    <property type="match status" value="1"/>
</dbReference>
<dbReference type="InterPro" id="IPR009413">
    <property type="entry name" value="Aegerolysin-typ"/>
</dbReference>
<accession>A0A8H4QAL3</accession>
<gene>
    <name evidence="2" type="ORF">GQ602_002500</name>
</gene>
<dbReference type="Pfam" id="PF06355">
    <property type="entry name" value="Aegerolysin"/>
    <property type="match status" value="1"/>
</dbReference>
<dbReference type="GO" id="GO:0019836">
    <property type="term" value="P:symbiont-mediated hemolysis of host erythrocyte"/>
    <property type="evidence" value="ECO:0007669"/>
    <property type="project" value="InterPro"/>
</dbReference>
<evidence type="ECO:0000256" key="1">
    <source>
        <dbReference type="ARBA" id="ARBA00010795"/>
    </source>
</evidence>